<keyword evidence="3" id="KW-1185">Reference proteome</keyword>
<feature type="compositionally biased region" description="Basic and acidic residues" evidence="1">
    <location>
        <begin position="50"/>
        <end position="60"/>
    </location>
</feature>
<feature type="region of interest" description="Disordered" evidence="1">
    <location>
        <begin position="50"/>
        <end position="73"/>
    </location>
</feature>
<protein>
    <submittedName>
        <fullName evidence="2">Uncharacterized protein</fullName>
    </submittedName>
</protein>
<dbReference type="EMBL" id="DF973343">
    <property type="protein sequence ID" value="GAU26905.1"/>
    <property type="molecule type" value="Genomic_DNA"/>
</dbReference>
<reference evidence="3" key="1">
    <citation type="journal article" date="2017" name="Front. Plant Sci.">
        <title>Climate Clever Clovers: New Paradigm to Reduce the Environmental Footprint of Ruminants by Breeding Low Methanogenic Forages Utilizing Haplotype Variation.</title>
        <authorList>
            <person name="Kaur P."/>
            <person name="Appels R."/>
            <person name="Bayer P.E."/>
            <person name="Keeble-Gagnere G."/>
            <person name="Wang J."/>
            <person name="Hirakawa H."/>
            <person name="Shirasawa K."/>
            <person name="Vercoe P."/>
            <person name="Stefanova K."/>
            <person name="Durmic Z."/>
            <person name="Nichols P."/>
            <person name="Revell C."/>
            <person name="Isobe S.N."/>
            <person name="Edwards D."/>
            <person name="Erskine W."/>
        </authorList>
    </citation>
    <scope>NUCLEOTIDE SEQUENCE [LARGE SCALE GENOMIC DNA]</scope>
    <source>
        <strain evidence="3">cv. Daliak</strain>
    </source>
</reference>
<dbReference type="Proteomes" id="UP000242715">
    <property type="component" value="Unassembled WGS sequence"/>
</dbReference>
<sequence>MKHECKIVLPFRHSEVVAKKLSGPLGVKIIEPFNRNVEIFEREDEFQGREFLTDSDERRPSPPAAFSGGLSSE</sequence>
<accession>A0A2Z6MTB0</accession>
<evidence type="ECO:0000313" key="3">
    <source>
        <dbReference type="Proteomes" id="UP000242715"/>
    </source>
</evidence>
<proteinExistence type="predicted"/>
<organism evidence="2 3">
    <name type="scientific">Trifolium subterraneum</name>
    <name type="common">Subterranean clover</name>
    <dbReference type="NCBI Taxonomy" id="3900"/>
    <lineage>
        <taxon>Eukaryota</taxon>
        <taxon>Viridiplantae</taxon>
        <taxon>Streptophyta</taxon>
        <taxon>Embryophyta</taxon>
        <taxon>Tracheophyta</taxon>
        <taxon>Spermatophyta</taxon>
        <taxon>Magnoliopsida</taxon>
        <taxon>eudicotyledons</taxon>
        <taxon>Gunneridae</taxon>
        <taxon>Pentapetalae</taxon>
        <taxon>rosids</taxon>
        <taxon>fabids</taxon>
        <taxon>Fabales</taxon>
        <taxon>Fabaceae</taxon>
        <taxon>Papilionoideae</taxon>
        <taxon>50 kb inversion clade</taxon>
        <taxon>NPAAA clade</taxon>
        <taxon>Hologalegina</taxon>
        <taxon>IRL clade</taxon>
        <taxon>Trifolieae</taxon>
        <taxon>Trifolium</taxon>
    </lineage>
</organism>
<name>A0A2Z6MTB0_TRISU</name>
<evidence type="ECO:0000313" key="2">
    <source>
        <dbReference type="EMBL" id="GAU26905.1"/>
    </source>
</evidence>
<gene>
    <name evidence="2" type="ORF">TSUD_03080</name>
</gene>
<evidence type="ECO:0000256" key="1">
    <source>
        <dbReference type="SAM" id="MobiDB-lite"/>
    </source>
</evidence>
<dbReference type="AlphaFoldDB" id="A0A2Z6MTB0"/>